<name>A0A9W9BM87_9HYPO</name>
<feature type="region of interest" description="Disordered" evidence="1">
    <location>
        <begin position="104"/>
        <end position="129"/>
    </location>
</feature>
<keyword evidence="3" id="KW-1185">Reference proteome</keyword>
<evidence type="ECO:0000313" key="2">
    <source>
        <dbReference type="EMBL" id="KAJ4318158.1"/>
    </source>
</evidence>
<feature type="compositionally biased region" description="Basic and acidic residues" evidence="1">
    <location>
        <begin position="119"/>
        <end position="129"/>
    </location>
</feature>
<accession>A0A9W9BM87</accession>
<evidence type="ECO:0000256" key="1">
    <source>
        <dbReference type="SAM" id="MobiDB-lite"/>
    </source>
</evidence>
<reference evidence="2" key="1">
    <citation type="submission" date="2022-10" db="EMBL/GenBank/DDBJ databases">
        <title>Tapping the CABI collections for fungal endophytes: first genome assemblies for Collariella, Neodidymelliopsis, Ascochyta clinopodiicola, Didymella pomorum, Didymosphaeria variabile, Neocosmospora piperis and Neocucurbitaria cava.</title>
        <authorList>
            <person name="Hill R."/>
        </authorList>
    </citation>
    <scope>NUCLEOTIDE SEQUENCE</scope>
    <source>
        <strain evidence="2">IMI 366586</strain>
    </source>
</reference>
<organism evidence="2 3">
    <name type="scientific">Fusarium piperis</name>
    <dbReference type="NCBI Taxonomy" id="1435070"/>
    <lineage>
        <taxon>Eukaryota</taxon>
        <taxon>Fungi</taxon>
        <taxon>Dikarya</taxon>
        <taxon>Ascomycota</taxon>
        <taxon>Pezizomycotina</taxon>
        <taxon>Sordariomycetes</taxon>
        <taxon>Hypocreomycetidae</taxon>
        <taxon>Hypocreales</taxon>
        <taxon>Nectriaceae</taxon>
        <taxon>Fusarium</taxon>
        <taxon>Fusarium solani species complex</taxon>
    </lineage>
</organism>
<dbReference type="Proteomes" id="UP001140502">
    <property type="component" value="Unassembled WGS sequence"/>
</dbReference>
<protein>
    <submittedName>
        <fullName evidence="2">Uncharacterized protein</fullName>
    </submittedName>
</protein>
<comment type="caution">
    <text evidence="2">The sequence shown here is derived from an EMBL/GenBank/DDBJ whole genome shotgun (WGS) entry which is preliminary data.</text>
</comment>
<dbReference type="OrthoDB" id="5081750at2759"/>
<proteinExistence type="predicted"/>
<dbReference type="EMBL" id="JAPEUR010000146">
    <property type="protein sequence ID" value="KAJ4318158.1"/>
    <property type="molecule type" value="Genomic_DNA"/>
</dbReference>
<sequence>MSDALTAETRAAEDDAFVAEALGRSDQQWLPAQMQDDNAFALANAWRDCDNVLSRFARGDPITSDFLDFRLGAWTQQGRCTQLSRRHCEIRRTAYAAFQKAYEAGPGPLSQTSVDEFEDQQRYEMAQER</sequence>
<gene>
    <name evidence="2" type="ORF">N0V84_006983</name>
</gene>
<evidence type="ECO:0000313" key="3">
    <source>
        <dbReference type="Proteomes" id="UP001140502"/>
    </source>
</evidence>
<dbReference type="AlphaFoldDB" id="A0A9W9BM87"/>